<dbReference type="GO" id="GO:0007346">
    <property type="term" value="P:regulation of mitotic cell cycle"/>
    <property type="evidence" value="ECO:0007669"/>
    <property type="project" value="TreeGrafter"/>
</dbReference>
<accession>A0A5E4CVF8</accession>
<sequence>PASHSTGWWTERHCKLIWQSLVLKTRDKINDVIQDMPEREEIVQLLSESYIPYFHCLRIVELVK</sequence>
<dbReference type="InterPro" id="IPR008491">
    <property type="entry name" value="CDK5RAP3"/>
</dbReference>
<evidence type="ECO:0000313" key="2">
    <source>
        <dbReference type="EMBL" id="VTJ85797.1"/>
    </source>
</evidence>
<dbReference type="AlphaFoldDB" id="A0A5E4CVF8"/>
<dbReference type="Proteomes" id="UP000335636">
    <property type="component" value="Unassembled WGS sequence"/>
</dbReference>
<gene>
    <name evidence="2" type="ORF">MONAX_5E001675</name>
</gene>
<reference evidence="2" key="1">
    <citation type="submission" date="2019-04" db="EMBL/GenBank/DDBJ databases">
        <authorList>
            <person name="Alioto T."/>
            <person name="Alioto T."/>
        </authorList>
    </citation>
    <scope>NUCLEOTIDE SEQUENCE [LARGE SCALE GENOMIC DNA]</scope>
</reference>
<evidence type="ECO:0000313" key="3">
    <source>
        <dbReference type="Proteomes" id="UP000335636"/>
    </source>
</evidence>
<dbReference type="EMBL" id="CABDUW010002182">
    <property type="protein sequence ID" value="VTJ85797.1"/>
    <property type="molecule type" value="Genomic_DNA"/>
</dbReference>
<comment type="caution">
    <text evidence="2">The sequence shown here is derived from an EMBL/GenBank/DDBJ whole genome shotgun (WGS) entry which is preliminary data.</text>
</comment>
<dbReference type="GO" id="GO:0012505">
    <property type="term" value="C:endomembrane system"/>
    <property type="evidence" value="ECO:0007669"/>
    <property type="project" value="TreeGrafter"/>
</dbReference>
<protein>
    <submittedName>
        <fullName evidence="2">Uncharacterized protein</fullName>
    </submittedName>
</protein>
<name>A0A5E4CVF8_MARMO</name>
<evidence type="ECO:0000256" key="1">
    <source>
        <dbReference type="ARBA" id="ARBA00007478"/>
    </source>
</evidence>
<comment type="similarity">
    <text evidence="1">Belongs to the CDK5RAP3 family.</text>
</comment>
<proteinExistence type="inferred from homology"/>
<dbReference type="PANTHER" id="PTHR14894:SF0">
    <property type="entry name" value="CDK5 REGULATORY SUBUNIT-ASSOCIATED PROTEIN 3"/>
    <property type="match status" value="1"/>
</dbReference>
<dbReference type="PANTHER" id="PTHR14894">
    <property type="entry name" value="CDK5 REGULATORY SUBUNIT-ASSOCIATED PROTEIN 3"/>
    <property type="match status" value="1"/>
</dbReference>
<dbReference type="Pfam" id="PF05600">
    <property type="entry name" value="CDK5RAP3"/>
    <property type="match status" value="1"/>
</dbReference>
<organism evidence="2 3">
    <name type="scientific">Marmota monax</name>
    <name type="common">Woodchuck</name>
    <dbReference type="NCBI Taxonomy" id="9995"/>
    <lineage>
        <taxon>Eukaryota</taxon>
        <taxon>Metazoa</taxon>
        <taxon>Chordata</taxon>
        <taxon>Craniata</taxon>
        <taxon>Vertebrata</taxon>
        <taxon>Euteleostomi</taxon>
        <taxon>Mammalia</taxon>
        <taxon>Eutheria</taxon>
        <taxon>Euarchontoglires</taxon>
        <taxon>Glires</taxon>
        <taxon>Rodentia</taxon>
        <taxon>Sciuromorpha</taxon>
        <taxon>Sciuridae</taxon>
        <taxon>Xerinae</taxon>
        <taxon>Marmotini</taxon>
        <taxon>Marmota</taxon>
    </lineage>
</organism>
<feature type="non-terminal residue" evidence="2">
    <location>
        <position position="1"/>
    </location>
</feature>
<keyword evidence="3" id="KW-1185">Reference proteome</keyword>
<feature type="non-terminal residue" evidence="2">
    <location>
        <position position="64"/>
    </location>
</feature>